<evidence type="ECO:0000313" key="2">
    <source>
        <dbReference type="EMBL" id="MBU2693132.1"/>
    </source>
</evidence>
<comment type="caution">
    <text evidence="2">The sequence shown here is derived from an EMBL/GenBank/DDBJ whole genome shotgun (WGS) entry which is preliminary data.</text>
</comment>
<dbReference type="Gene3D" id="2.60.40.10">
    <property type="entry name" value="Immunoglobulins"/>
    <property type="match status" value="1"/>
</dbReference>
<dbReference type="InterPro" id="IPR013783">
    <property type="entry name" value="Ig-like_fold"/>
</dbReference>
<protein>
    <submittedName>
        <fullName evidence="2">Uncharacterized protein</fullName>
    </submittedName>
</protein>
<dbReference type="SUPFAM" id="SSF49373">
    <property type="entry name" value="Invasin/intimin cell-adhesion fragments"/>
    <property type="match status" value="1"/>
</dbReference>
<dbReference type="Proteomes" id="UP000777784">
    <property type="component" value="Unassembled WGS sequence"/>
</dbReference>
<feature type="region of interest" description="Disordered" evidence="1">
    <location>
        <begin position="169"/>
        <end position="222"/>
    </location>
</feature>
<sequence>MMGADKGGASEMTLVAIAVDPCNMRAWDRVAETADITVVLSDLYHNPVPDHTRVWFTSDEGIVRGAVSGELGSGETYDGVCGATFLSGEPRNDGIVTVTATTAGGTVEGNVSFITIGPPTSVTFIYPVPPVNIMADGEAEIDLMVEVLDINNNFVLGGTSVEFRADIGTVGGGGSGSKRNRSPEPSVRPALATHSASESPGPRVRRKARAERGQAGGSWEGEHWLVRPV</sequence>
<name>A0A948S1G2_UNCEI</name>
<evidence type="ECO:0000256" key="1">
    <source>
        <dbReference type="SAM" id="MobiDB-lite"/>
    </source>
</evidence>
<gene>
    <name evidence="2" type="ORF">KJ970_19620</name>
</gene>
<dbReference type="AlphaFoldDB" id="A0A948S1G2"/>
<evidence type="ECO:0000313" key="3">
    <source>
        <dbReference type="Proteomes" id="UP000777784"/>
    </source>
</evidence>
<reference evidence="2" key="1">
    <citation type="submission" date="2021-05" db="EMBL/GenBank/DDBJ databases">
        <title>Energy efficiency and biological interactions define the core microbiome of deep oligotrophic groundwater.</title>
        <authorList>
            <person name="Mehrshad M."/>
            <person name="Lopez-Fernandez M."/>
            <person name="Bell E."/>
            <person name="Bernier-Latmani R."/>
            <person name="Bertilsson S."/>
            <person name="Dopson M."/>
        </authorList>
    </citation>
    <scope>NUCLEOTIDE SEQUENCE</scope>
    <source>
        <strain evidence="2">Modern_marine.mb.64</strain>
    </source>
</reference>
<dbReference type="EMBL" id="JAHJDP010000114">
    <property type="protein sequence ID" value="MBU2693132.1"/>
    <property type="molecule type" value="Genomic_DNA"/>
</dbReference>
<organism evidence="2 3">
    <name type="scientific">Eiseniibacteriota bacterium</name>
    <dbReference type="NCBI Taxonomy" id="2212470"/>
    <lineage>
        <taxon>Bacteria</taxon>
        <taxon>Candidatus Eiseniibacteriota</taxon>
    </lineage>
</organism>
<proteinExistence type="predicted"/>
<dbReference type="InterPro" id="IPR008964">
    <property type="entry name" value="Invasin/intimin_cell_adhesion"/>
</dbReference>
<accession>A0A948S1G2</accession>